<comment type="catalytic activity">
    <reaction evidence="6">
        <text>N(6)-[(R)-dihydrolipoyl]-L-lysyl-[lipoyl-carrier protein] + a hydroperoxide = N(6)-[(R)-lipoyl]-L-lysyl-[lipoyl-carrier protein] + an alcohol + H2O</text>
        <dbReference type="Rhea" id="RHEA:62636"/>
        <dbReference type="Rhea" id="RHEA-COMP:10502"/>
        <dbReference type="Rhea" id="RHEA-COMP:16355"/>
        <dbReference type="ChEBI" id="CHEBI:15377"/>
        <dbReference type="ChEBI" id="CHEBI:30879"/>
        <dbReference type="ChEBI" id="CHEBI:35924"/>
        <dbReference type="ChEBI" id="CHEBI:83099"/>
        <dbReference type="ChEBI" id="CHEBI:83100"/>
        <dbReference type="EC" id="1.11.1.28"/>
    </reaction>
</comment>
<dbReference type="PANTHER" id="PTHR33930:SF7">
    <property type="entry name" value="ALKYL HYDROPEROXIDE REDUCTASE AHPD"/>
    <property type="match status" value="1"/>
</dbReference>
<dbReference type="InterPro" id="IPR003779">
    <property type="entry name" value="CMD-like"/>
</dbReference>
<keyword evidence="9" id="KW-1185">Reference proteome</keyword>
<evidence type="ECO:0000256" key="2">
    <source>
        <dbReference type="ARBA" id="ARBA00022862"/>
    </source>
</evidence>
<keyword evidence="5 6" id="KW-0676">Redox-active center</keyword>
<dbReference type="EC" id="1.11.1.28" evidence="6"/>
<dbReference type="InterPro" id="IPR004674">
    <property type="entry name" value="AhpD"/>
</dbReference>
<dbReference type="NCBIfam" id="TIGR00778">
    <property type="entry name" value="ahpD_dom"/>
    <property type="match status" value="1"/>
</dbReference>
<evidence type="ECO:0000256" key="6">
    <source>
        <dbReference type="HAMAP-Rule" id="MF_01676"/>
    </source>
</evidence>
<comment type="function">
    <text evidence="6">Antioxidant protein with alkyl hydroperoxidase activity. Required for the reduction of the AhpC active site cysteine residues and for the regeneration of the AhpC enzyme activity.</text>
</comment>
<protein>
    <recommendedName>
        <fullName evidence="6">Alkyl hydroperoxide reductase AhpD</fullName>
        <ecNumber evidence="6">1.11.1.28</ecNumber>
    </recommendedName>
    <alternativeName>
        <fullName evidence="6">Alkylhydroperoxidase AhpD</fullName>
    </alternativeName>
</protein>
<evidence type="ECO:0000256" key="1">
    <source>
        <dbReference type="ARBA" id="ARBA00022559"/>
    </source>
</evidence>
<feature type="disulfide bond" description="Interchain (with AhpC); in linked form" evidence="6">
    <location>
        <position position="133"/>
    </location>
</feature>
<evidence type="ECO:0000256" key="3">
    <source>
        <dbReference type="ARBA" id="ARBA00023002"/>
    </source>
</evidence>
<evidence type="ECO:0000313" key="9">
    <source>
        <dbReference type="Proteomes" id="UP000689967"/>
    </source>
</evidence>
<evidence type="ECO:0000256" key="5">
    <source>
        <dbReference type="ARBA" id="ARBA00023284"/>
    </source>
</evidence>
<evidence type="ECO:0000313" key="8">
    <source>
        <dbReference type="EMBL" id="MBU8542395.1"/>
    </source>
</evidence>
<dbReference type="RefSeq" id="WP_216872733.1">
    <property type="nucleotide sequence ID" value="NZ_JAERQM010000001.1"/>
</dbReference>
<gene>
    <name evidence="6" type="primary">ahpD</name>
    <name evidence="8" type="ORF">JJQ90_01680</name>
</gene>
<evidence type="ECO:0000259" key="7">
    <source>
        <dbReference type="Pfam" id="PF02627"/>
    </source>
</evidence>
<accession>A0ABS6H4U2</accession>
<dbReference type="Proteomes" id="UP000689967">
    <property type="component" value="Unassembled WGS sequence"/>
</dbReference>
<reference evidence="8 9" key="1">
    <citation type="submission" date="2021-01" db="EMBL/GenBank/DDBJ databases">
        <title>Roseomonas sp. nov, a bacterium isolated from an oil production mixture in Yumen Oilfield.</title>
        <authorList>
            <person name="Wu D."/>
        </authorList>
    </citation>
    <scope>NUCLEOTIDE SEQUENCE [LARGE SCALE GENOMIC DNA]</scope>
    <source>
        <strain evidence="8 9">ROY-5-3</strain>
    </source>
</reference>
<feature type="active site" description="Proton donor" evidence="6">
    <location>
        <position position="130"/>
    </location>
</feature>
<keyword evidence="4 6" id="KW-1015">Disulfide bond</keyword>
<keyword evidence="3 6" id="KW-0560">Oxidoreductase</keyword>
<proteinExistence type="inferred from homology"/>
<comment type="caution">
    <text evidence="8">The sequence shown here is derived from an EMBL/GenBank/DDBJ whole genome shotgun (WGS) entry which is preliminary data.</text>
</comment>
<dbReference type="Pfam" id="PF02627">
    <property type="entry name" value="CMD"/>
    <property type="match status" value="1"/>
</dbReference>
<keyword evidence="1 6" id="KW-0575">Peroxidase</keyword>
<dbReference type="NCBIfam" id="TIGR00777">
    <property type="entry name" value="ahpD"/>
    <property type="match status" value="1"/>
</dbReference>
<evidence type="ECO:0000256" key="4">
    <source>
        <dbReference type="ARBA" id="ARBA00023157"/>
    </source>
</evidence>
<organism evidence="8 9">
    <name type="scientific">Falsiroseomonas oleicola</name>
    <dbReference type="NCBI Taxonomy" id="2801474"/>
    <lineage>
        <taxon>Bacteria</taxon>
        <taxon>Pseudomonadati</taxon>
        <taxon>Pseudomonadota</taxon>
        <taxon>Alphaproteobacteria</taxon>
        <taxon>Acetobacterales</taxon>
        <taxon>Roseomonadaceae</taxon>
        <taxon>Falsiroseomonas</taxon>
    </lineage>
</organism>
<sequence>MSLESIRGRLPDYAKDLKLNLGSLASEPVLNQQQRAGTFVASAIASRNAELTAALIAEFGPQLSPEALTAAKAAAAIMGMNNVYYRFTHLVGGDYASMPAKLRMNVMAKPGVEKVDFELWSLAVSAINGCGMCMESHEKIVLHGGLSKEQVQAAVRIAAVVHATAATLDAEDALAGGVQAVAA</sequence>
<dbReference type="PANTHER" id="PTHR33930">
    <property type="entry name" value="ALKYL HYDROPEROXIDE REDUCTASE AHPD"/>
    <property type="match status" value="1"/>
</dbReference>
<keyword evidence="2 6" id="KW-0049">Antioxidant</keyword>
<name>A0ABS6H4U2_9PROT</name>
<feature type="active site" description="Cysteine sulfenic acid (-SOH) intermediate" evidence="6">
    <location>
        <position position="133"/>
    </location>
</feature>
<dbReference type="EMBL" id="JAERQM010000001">
    <property type="protein sequence ID" value="MBU8542395.1"/>
    <property type="molecule type" value="Genomic_DNA"/>
</dbReference>
<feature type="disulfide bond" evidence="6">
    <location>
        <begin position="130"/>
        <end position="133"/>
    </location>
</feature>
<dbReference type="HAMAP" id="MF_01676">
    <property type="entry name" value="AhpD"/>
    <property type="match status" value="1"/>
</dbReference>
<comment type="similarity">
    <text evidence="6">Belongs to the AhpD family.</text>
</comment>
<feature type="domain" description="Carboxymuconolactone decarboxylase-like" evidence="7">
    <location>
        <begin position="94"/>
        <end position="174"/>
    </location>
</feature>
<dbReference type="InterPro" id="IPR004675">
    <property type="entry name" value="AhpD_core"/>
</dbReference>